<feature type="compositionally biased region" description="Basic and acidic residues" evidence="1">
    <location>
        <begin position="154"/>
        <end position="176"/>
    </location>
</feature>
<organism evidence="2">
    <name type="scientific">Cladocopium goreaui</name>
    <dbReference type="NCBI Taxonomy" id="2562237"/>
    <lineage>
        <taxon>Eukaryota</taxon>
        <taxon>Sar</taxon>
        <taxon>Alveolata</taxon>
        <taxon>Dinophyceae</taxon>
        <taxon>Suessiales</taxon>
        <taxon>Symbiodiniaceae</taxon>
        <taxon>Cladocopium</taxon>
    </lineage>
</organism>
<reference evidence="2" key="1">
    <citation type="submission" date="2022-10" db="EMBL/GenBank/DDBJ databases">
        <authorList>
            <person name="Chen Y."/>
            <person name="Dougan E. K."/>
            <person name="Chan C."/>
            <person name="Rhodes N."/>
            <person name="Thang M."/>
        </authorList>
    </citation>
    <scope>NUCLEOTIDE SEQUENCE</scope>
</reference>
<protein>
    <submittedName>
        <fullName evidence="2">Uncharacterized protein</fullName>
    </submittedName>
</protein>
<gene>
    <name evidence="2" type="ORF">C1SCF055_LOCUS20103</name>
</gene>
<evidence type="ECO:0000313" key="2">
    <source>
        <dbReference type="EMBL" id="CAI3993342.1"/>
    </source>
</evidence>
<evidence type="ECO:0000256" key="1">
    <source>
        <dbReference type="SAM" id="MobiDB-lite"/>
    </source>
</evidence>
<dbReference type="EMBL" id="CAMXCT010001819">
    <property type="protein sequence ID" value="CAI3993342.1"/>
    <property type="molecule type" value="Genomic_DNA"/>
</dbReference>
<evidence type="ECO:0000313" key="3">
    <source>
        <dbReference type="EMBL" id="CAL1146717.1"/>
    </source>
</evidence>
<feature type="compositionally biased region" description="Basic residues" evidence="1">
    <location>
        <begin position="180"/>
        <end position="196"/>
    </location>
</feature>
<evidence type="ECO:0000313" key="4">
    <source>
        <dbReference type="Proteomes" id="UP001152797"/>
    </source>
</evidence>
<name>A0A9P1CLN1_9DINO</name>
<proteinExistence type="predicted"/>
<accession>A0A9P1CLN1</accession>
<sequence length="393" mass="43323">MLKQKGHNRLHKLLLKDFKNAQVTALALVGSATDLMQTLDLPDESMDLWVKAAPSSTSGSSATTVKGFVALPPPSAVAVAGASLMDDKKAPSANPHPQNAVARAGASLMDEKKAPSVNLSPPSAVAAAEASLTDEKLEEDNAEALRRAQLSMRTEQKEKAEKAKEEKKKSKEDKGQKTKTGSRPKAKAKPKGRPRKGPVEEEEAPAKKRRKRKSKRNLEAPQDEEHQDAPQAVEAEPPAKKPKKKRTRAASRGKPAACTENALDEEKVQKFLDLCRKYDATSYNRSTDTLHKHEVHPKLVLVPYFTRPACGVKIKLADGTVTQRIYMSGKYDTVAVNIQQCIYLAEELGQQDPEAFVEWCASADCLQRSVELERCAMAAKQRFFEEKRRKANH</sequence>
<dbReference type="AlphaFoldDB" id="A0A9P1CLN1"/>
<comment type="caution">
    <text evidence="2">The sequence shown here is derived from an EMBL/GenBank/DDBJ whole genome shotgun (WGS) entry which is preliminary data.</text>
</comment>
<keyword evidence="4" id="KW-1185">Reference proteome</keyword>
<dbReference type="Proteomes" id="UP001152797">
    <property type="component" value="Unassembled WGS sequence"/>
</dbReference>
<feature type="compositionally biased region" description="Basic residues" evidence="1">
    <location>
        <begin position="240"/>
        <end position="251"/>
    </location>
</feature>
<reference evidence="3" key="2">
    <citation type="submission" date="2024-04" db="EMBL/GenBank/DDBJ databases">
        <authorList>
            <person name="Chen Y."/>
            <person name="Shah S."/>
            <person name="Dougan E. K."/>
            <person name="Thang M."/>
            <person name="Chan C."/>
        </authorList>
    </citation>
    <scope>NUCLEOTIDE SEQUENCE [LARGE SCALE GENOMIC DNA]</scope>
</reference>
<feature type="compositionally biased region" description="Low complexity" evidence="1">
    <location>
        <begin position="120"/>
        <end position="131"/>
    </location>
</feature>
<dbReference type="EMBL" id="CAMXCT020001819">
    <property type="protein sequence ID" value="CAL1146717.1"/>
    <property type="molecule type" value="Genomic_DNA"/>
</dbReference>
<dbReference type="EMBL" id="CAMXCT030001819">
    <property type="protein sequence ID" value="CAL4780654.1"/>
    <property type="molecule type" value="Genomic_DNA"/>
</dbReference>
<feature type="region of interest" description="Disordered" evidence="1">
    <location>
        <begin position="112"/>
        <end position="257"/>
    </location>
</feature>